<dbReference type="InterPro" id="IPR006175">
    <property type="entry name" value="YjgF/YER057c/UK114"/>
</dbReference>
<gene>
    <name evidence="1" type="ORF">C5748_10540</name>
</gene>
<evidence type="ECO:0008006" key="3">
    <source>
        <dbReference type="Google" id="ProtNLM"/>
    </source>
</evidence>
<dbReference type="Gene3D" id="3.30.1330.40">
    <property type="entry name" value="RutC-like"/>
    <property type="match status" value="1"/>
</dbReference>
<protein>
    <recommendedName>
        <fullName evidence="3">RidA family protein</fullName>
    </recommendedName>
</protein>
<dbReference type="RefSeq" id="WP_105741889.1">
    <property type="nucleotide sequence ID" value="NZ_PVBR01000006.1"/>
</dbReference>
<evidence type="ECO:0000313" key="2">
    <source>
        <dbReference type="Proteomes" id="UP000239434"/>
    </source>
</evidence>
<keyword evidence="2" id="KW-1185">Reference proteome</keyword>
<evidence type="ECO:0000313" key="1">
    <source>
        <dbReference type="EMBL" id="PRD43677.1"/>
    </source>
</evidence>
<proteinExistence type="predicted"/>
<organism evidence="1 2">
    <name type="scientific">Phyllobacterium phragmitis</name>
    <dbReference type="NCBI Taxonomy" id="2670329"/>
    <lineage>
        <taxon>Bacteria</taxon>
        <taxon>Pseudomonadati</taxon>
        <taxon>Pseudomonadota</taxon>
        <taxon>Alphaproteobacteria</taxon>
        <taxon>Hyphomicrobiales</taxon>
        <taxon>Phyllobacteriaceae</taxon>
        <taxon>Phyllobacterium</taxon>
    </lineage>
</organism>
<dbReference type="PANTHER" id="PTHR47328:SF1">
    <property type="entry name" value="RUTC FAMILY PROTEIN YOAB"/>
    <property type="match status" value="1"/>
</dbReference>
<dbReference type="AlphaFoldDB" id="A0A2S9IT20"/>
<name>A0A2S9IT20_9HYPH</name>
<comment type="caution">
    <text evidence="1">The sequence shown here is derived from an EMBL/GenBank/DDBJ whole genome shotgun (WGS) entry which is preliminary data.</text>
</comment>
<dbReference type="EMBL" id="PVBR01000006">
    <property type="protein sequence ID" value="PRD43677.1"/>
    <property type="molecule type" value="Genomic_DNA"/>
</dbReference>
<dbReference type="PANTHER" id="PTHR47328">
    <property type="match status" value="1"/>
</dbReference>
<dbReference type="Proteomes" id="UP000239434">
    <property type="component" value="Unassembled WGS sequence"/>
</dbReference>
<dbReference type="InterPro" id="IPR035959">
    <property type="entry name" value="RutC-like_sf"/>
</dbReference>
<dbReference type="SUPFAM" id="SSF55298">
    <property type="entry name" value="YjgF-like"/>
    <property type="match status" value="1"/>
</dbReference>
<dbReference type="InterPro" id="IPR035709">
    <property type="entry name" value="YoaB-like"/>
</dbReference>
<accession>A0A2S9IT20</accession>
<dbReference type="Pfam" id="PF01042">
    <property type="entry name" value="Ribonuc_L-PSP"/>
    <property type="match status" value="1"/>
</dbReference>
<reference evidence="1 2" key="1">
    <citation type="submission" date="2018-02" db="EMBL/GenBank/DDBJ databases">
        <title>The draft genome of Phyllobacterium sp. 1N-3.</title>
        <authorList>
            <person name="Liu L."/>
            <person name="Li L."/>
            <person name="Zhang X."/>
            <person name="Wang T."/>
            <person name="Liang L."/>
        </authorList>
    </citation>
    <scope>NUCLEOTIDE SEQUENCE [LARGE SCALE GENOMIC DNA]</scope>
    <source>
        <strain evidence="1 2">1N-3</strain>
    </source>
</reference>
<sequence>MTVEFPIDRAPGVAPGRSSASCYGGLVWTVATALDKTLDLKGQIAASFEKIERMLAQFGTDKRYLLSVNVFLSDLESKADFDVAWRQWVGDNPDHWPQRACMGTVLSPGTLVEIAVVAAKPE</sequence>